<feature type="transmembrane region" description="Helical" evidence="6">
    <location>
        <begin position="42"/>
        <end position="74"/>
    </location>
</feature>
<comment type="caution">
    <text evidence="8">The sequence shown here is derived from an EMBL/GenBank/DDBJ whole genome shotgun (WGS) entry which is preliminary data.</text>
</comment>
<dbReference type="Pfam" id="PF00482">
    <property type="entry name" value="T2SSF"/>
    <property type="match status" value="1"/>
</dbReference>
<gene>
    <name evidence="8" type="ORF">ACFQ16_14045</name>
</gene>
<evidence type="ECO:0000256" key="1">
    <source>
        <dbReference type="ARBA" id="ARBA00004651"/>
    </source>
</evidence>
<evidence type="ECO:0000256" key="6">
    <source>
        <dbReference type="SAM" id="Phobius"/>
    </source>
</evidence>
<dbReference type="PANTHER" id="PTHR35007:SF3">
    <property type="entry name" value="POSSIBLE CONSERVED ALANINE RICH MEMBRANE PROTEIN"/>
    <property type="match status" value="1"/>
</dbReference>
<evidence type="ECO:0000256" key="4">
    <source>
        <dbReference type="ARBA" id="ARBA00022989"/>
    </source>
</evidence>
<organism evidence="8 9">
    <name type="scientific">Saccharopolyspora rosea</name>
    <dbReference type="NCBI Taxonomy" id="524884"/>
    <lineage>
        <taxon>Bacteria</taxon>
        <taxon>Bacillati</taxon>
        <taxon>Actinomycetota</taxon>
        <taxon>Actinomycetes</taxon>
        <taxon>Pseudonocardiales</taxon>
        <taxon>Pseudonocardiaceae</taxon>
        <taxon>Saccharopolyspora</taxon>
    </lineage>
</organism>
<dbReference type="Proteomes" id="UP001597018">
    <property type="component" value="Unassembled WGS sequence"/>
</dbReference>
<keyword evidence="3 6" id="KW-0812">Transmembrane</keyword>
<keyword evidence="4 6" id="KW-1133">Transmembrane helix</keyword>
<evidence type="ECO:0000259" key="7">
    <source>
        <dbReference type="Pfam" id="PF00482"/>
    </source>
</evidence>
<feature type="domain" description="Type II secretion system protein GspF" evidence="7">
    <location>
        <begin position="97"/>
        <end position="215"/>
    </location>
</feature>
<reference evidence="9" key="1">
    <citation type="journal article" date="2019" name="Int. J. Syst. Evol. Microbiol.">
        <title>The Global Catalogue of Microorganisms (GCM) 10K type strain sequencing project: providing services to taxonomists for standard genome sequencing and annotation.</title>
        <authorList>
            <consortium name="The Broad Institute Genomics Platform"/>
            <consortium name="The Broad Institute Genome Sequencing Center for Infectious Disease"/>
            <person name="Wu L."/>
            <person name="Ma J."/>
        </authorList>
    </citation>
    <scope>NUCLEOTIDE SEQUENCE [LARGE SCALE GENOMIC DNA]</scope>
    <source>
        <strain evidence="9">CCUG 56401</strain>
    </source>
</reference>
<dbReference type="RefSeq" id="WP_345600628.1">
    <property type="nucleotide sequence ID" value="NZ_BAABLT010000011.1"/>
</dbReference>
<evidence type="ECO:0000313" key="9">
    <source>
        <dbReference type="Proteomes" id="UP001597018"/>
    </source>
</evidence>
<dbReference type="PANTHER" id="PTHR35007">
    <property type="entry name" value="INTEGRAL MEMBRANE PROTEIN-RELATED"/>
    <property type="match status" value="1"/>
</dbReference>
<evidence type="ECO:0000256" key="5">
    <source>
        <dbReference type="ARBA" id="ARBA00023136"/>
    </source>
</evidence>
<evidence type="ECO:0000256" key="3">
    <source>
        <dbReference type="ARBA" id="ARBA00022692"/>
    </source>
</evidence>
<dbReference type="EMBL" id="JBHTIW010000009">
    <property type="protein sequence ID" value="MFD0920870.1"/>
    <property type="molecule type" value="Genomic_DNA"/>
</dbReference>
<keyword evidence="2" id="KW-1003">Cell membrane</keyword>
<dbReference type="InterPro" id="IPR018076">
    <property type="entry name" value="T2SS_GspF_dom"/>
</dbReference>
<evidence type="ECO:0000313" key="8">
    <source>
        <dbReference type="EMBL" id="MFD0920870.1"/>
    </source>
</evidence>
<keyword evidence="5 6" id="KW-0472">Membrane</keyword>
<name>A0ABW3FVG2_9PSEU</name>
<evidence type="ECO:0000256" key="2">
    <source>
        <dbReference type="ARBA" id="ARBA00022475"/>
    </source>
</evidence>
<sequence>MVALVLAAFAVALFPLNGARTRLRTVRPTAPKRLPSKSTVVGAASAVFLVGGVVVAGPVFGVGLAGCVVAAVLLESRCRRRRQELVDPLVLAAGWDLLAAGMRAGLPVPVVVHAVAEEFSGAARRALREVAEHLALGADALAAWEPALRCPDTLELARAARRTARTGSGLAEIAAELAGEVRASAADDAQTRAQRASVWITAPLATCFLPAFVCLGVLPVLVGMLHRLPIQL</sequence>
<protein>
    <submittedName>
        <fullName evidence="8">Type II secretion system F family protein</fullName>
    </submittedName>
</protein>
<proteinExistence type="predicted"/>
<keyword evidence="9" id="KW-1185">Reference proteome</keyword>
<accession>A0ABW3FVG2</accession>
<comment type="subcellular location">
    <subcellularLocation>
        <location evidence="1">Cell membrane</location>
        <topology evidence="1">Multi-pass membrane protein</topology>
    </subcellularLocation>
</comment>
<feature type="transmembrane region" description="Helical" evidence="6">
    <location>
        <begin position="198"/>
        <end position="222"/>
    </location>
</feature>